<dbReference type="Gene3D" id="3.40.50.620">
    <property type="entry name" value="HUPs"/>
    <property type="match status" value="1"/>
</dbReference>
<dbReference type="AlphaFoldDB" id="A0A239ACG0"/>
<dbReference type="RefSeq" id="WP_089323755.1">
    <property type="nucleotide sequence ID" value="NZ_FZOB01000020.1"/>
</dbReference>
<gene>
    <name evidence="1" type="ORF">SAMN06265340_1203</name>
</gene>
<name>A0A239ACG0_9BACT</name>
<protein>
    <submittedName>
        <fullName evidence="1">Uncharacterized protein</fullName>
    </submittedName>
</protein>
<dbReference type="InterPro" id="IPR014729">
    <property type="entry name" value="Rossmann-like_a/b/a_fold"/>
</dbReference>
<evidence type="ECO:0000313" key="2">
    <source>
        <dbReference type="Proteomes" id="UP000198405"/>
    </source>
</evidence>
<dbReference type="EMBL" id="FZOB01000020">
    <property type="protein sequence ID" value="SNR93346.1"/>
    <property type="molecule type" value="Genomic_DNA"/>
</dbReference>
<organism evidence="1 2">
    <name type="scientific">Desulfurobacterium atlanticum</name>
    <dbReference type="NCBI Taxonomy" id="240169"/>
    <lineage>
        <taxon>Bacteria</taxon>
        <taxon>Pseudomonadati</taxon>
        <taxon>Aquificota</taxon>
        <taxon>Aquificia</taxon>
        <taxon>Desulfurobacteriales</taxon>
        <taxon>Desulfurobacteriaceae</taxon>
        <taxon>Desulfurobacterium</taxon>
    </lineage>
</organism>
<dbReference type="SUPFAM" id="SSF52402">
    <property type="entry name" value="Adenine nucleotide alpha hydrolases-like"/>
    <property type="match status" value="1"/>
</dbReference>
<dbReference type="OrthoDB" id="9801054at2"/>
<reference evidence="2" key="1">
    <citation type="submission" date="2017-06" db="EMBL/GenBank/DDBJ databases">
        <authorList>
            <person name="Varghese N."/>
            <person name="Submissions S."/>
        </authorList>
    </citation>
    <scope>NUCLEOTIDE SEQUENCE [LARGE SCALE GENOMIC DNA]</scope>
    <source>
        <strain evidence="2">DSM 15668</strain>
    </source>
</reference>
<evidence type="ECO:0000313" key="1">
    <source>
        <dbReference type="EMBL" id="SNR93346.1"/>
    </source>
</evidence>
<accession>A0A239ACG0</accession>
<keyword evidence="2" id="KW-1185">Reference proteome</keyword>
<dbReference type="Proteomes" id="UP000198405">
    <property type="component" value="Unassembled WGS sequence"/>
</dbReference>
<proteinExistence type="predicted"/>
<sequence>MADVVCSVMNFLPSNVEVSTLTVKFPKMIYDPDNINERKRIEEVLSFWKNMGFSHLWLESEEFDDSLFEQYPLTPCVACEIVKSKVLFNFINSCEDTAFLISHTLDDVFGYLIESLFLIIPYERWDILEKENYSLFERVAQLQKRVYKYFAYRSWRRKNVFIYKPILDLSESEITKIIKIRKFPLIEESCPLKAGSNFVMFKRFIHRAVDWLRKRYADDRLIFENYESVIEFFRKKSLLIPKHIIENMEIRSGI</sequence>